<proteinExistence type="predicted"/>
<comment type="caution">
    <text evidence="2">The sequence shown here is derived from an EMBL/GenBank/DDBJ whole genome shotgun (WGS) entry which is preliminary data.</text>
</comment>
<keyword evidence="1" id="KW-0812">Transmembrane</keyword>
<name>A0A735MX03_SALET</name>
<gene>
    <name evidence="2" type="ORF">GNB35_002363</name>
</gene>
<evidence type="ECO:0000313" key="2">
    <source>
        <dbReference type="EMBL" id="HAE6945344.1"/>
    </source>
</evidence>
<dbReference type="EMBL" id="DAASTJ010000009">
    <property type="protein sequence ID" value="HAE6945344.1"/>
    <property type="molecule type" value="Genomic_DNA"/>
</dbReference>
<evidence type="ECO:0000256" key="1">
    <source>
        <dbReference type="SAM" id="Phobius"/>
    </source>
</evidence>
<reference evidence="2" key="2">
    <citation type="submission" date="2018-07" db="EMBL/GenBank/DDBJ databases">
        <authorList>
            <consortium name="NCBI Pathogen Detection Project"/>
        </authorList>
    </citation>
    <scope>NUCLEOTIDE SEQUENCE</scope>
    <source>
        <strain evidence="2">CDC B1400</strain>
    </source>
</reference>
<protein>
    <submittedName>
        <fullName evidence="2">Uncharacterized protein</fullName>
    </submittedName>
</protein>
<dbReference type="AlphaFoldDB" id="A0A735MX03"/>
<accession>A0A735MX03</accession>
<feature type="transmembrane region" description="Helical" evidence="1">
    <location>
        <begin position="20"/>
        <end position="42"/>
    </location>
</feature>
<sequence>MNAGPINASLSLRAARPLLFSTRLSVIFCLKNIAFAMFHAMFIDNDYQVHFNGYG</sequence>
<organism evidence="2">
    <name type="scientific">Salmonella enterica subsp. enterica serovar Saintpaul</name>
    <dbReference type="NCBI Taxonomy" id="90105"/>
    <lineage>
        <taxon>Bacteria</taxon>
        <taxon>Pseudomonadati</taxon>
        <taxon>Pseudomonadota</taxon>
        <taxon>Gammaproteobacteria</taxon>
        <taxon>Enterobacterales</taxon>
        <taxon>Enterobacteriaceae</taxon>
        <taxon>Salmonella</taxon>
    </lineage>
</organism>
<reference evidence="2" key="1">
    <citation type="journal article" date="2018" name="Genome Biol.">
        <title>SKESA: strategic k-mer extension for scrupulous assemblies.</title>
        <authorList>
            <person name="Souvorov A."/>
            <person name="Agarwala R."/>
            <person name="Lipman D.J."/>
        </authorList>
    </citation>
    <scope>NUCLEOTIDE SEQUENCE</scope>
    <source>
        <strain evidence="2">CDC B1400</strain>
    </source>
</reference>
<keyword evidence="1" id="KW-0472">Membrane</keyword>
<keyword evidence="1" id="KW-1133">Transmembrane helix</keyword>